<dbReference type="SUPFAM" id="SSF53850">
    <property type="entry name" value="Periplasmic binding protein-like II"/>
    <property type="match status" value="1"/>
</dbReference>
<dbReference type="InterPro" id="IPR042100">
    <property type="entry name" value="Bug_dom1"/>
</dbReference>
<organism evidence="3 4">
    <name type="scientific">Salinactinospora qingdaonensis</name>
    <dbReference type="NCBI Taxonomy" id="702744"/>
    <lineage>
        <taxon>Bacteria</taxon>
        <taxon>Bacillati</taxon>
        <taxon>Actinomycetota</taxon>
        <taxon>Actinomycetes</taxon>
        <taxon>Streptosporangiales</taxon>
        <taxon>Nocardiopsidaceae</taxon>
        <taxon>Salinactinospora</taxon>
    </lineage>
</organism>
<dbReference type="PANTHER" id="PTHR42928">
    <property type="entry name" value="TRICARBOXYLATE-BINDING PROTEIN"/>
    <property type="match status" value="1"/>
</dbReference>
<feature type="chain" id="PRO_5046931261" evidence="2">
    <location>
        <begin position="28"/>
        <end position="341"/>
    </location>
</feature>
<evidence type="ECO:0000313" key="4">
    <source>
        <dbReference type="Proteomes" id="UP001500908"/>
    </source>
</evidence>
<accession>A0ABP7GFS0</accession>
<dbReference type="PIRSF" id="PIRSF017082">
    <property type="entry name" value="YflP"/>
    <property type="match status" value="1"/>
</dbReference>
<protein>
    <submittedName>
        <fullName evidence="3">Tripartite tricarboxylate transporter substrate binding protein</fullName>
    </submittedName>
</protein>
<sequence>MTFPTRDKRWRLKAAALAAVGTLLVPACGGGTQEAGTAESSGEAESSYPERPITWMVSFDPGGGSDTQARRVQQQLEEDLGTSIQIEYRSGGGGAVGWAEAAQASADGYTVSGLVIPHILIQPLALEDTGYETEDFRAAAWQVGAPVALLVSEDSQFEDLEGFLQHAEDNPGELTIGGVGNYSASDLALAQLMQSSDVDVSYVPVTGGAGALISDLAGGHIDAAMLGTSHAATSDKVRPLAIGSEDRIDAFPDVPTFTELGHEVNISYAWGVGMPADAPDEAVTRFGEAVITAMEDPEIQEELPDQGFDPIMIGPDEAQSYVDEQKEVYADLLPLLEEMSG</sequence>
<feature type="signal peptide" evidence="2">
    <location>
        <begin position="1"/>
        <end position="27"/>
    </location>
</feature>
<keyword evidence="2" id="KW-0732">Signal</keyword>
<proteinExistence type="inferred from homology"/>
<dbReference type="Pfam" id="PF03401">
    <property type="entry name" value="TctC"/>
    <property type="match status" value="1"/>
</dbReference>
<dbReference type="Gene3D" id="3.40.190.150">
    <property type="entry name" value="Bordetella uptake gene, domain 1"/>
    <property type="match status" value="1"/>
</dbReference>
<comment type="similarity">
    <text evidence="1">Belongs to the UPF0065 (bug) family.</text>
</comment>
<comment type="caution">
    <text evidence="3">The sequence shown here is derived from an EMBL/GenBank/DDBJ whole genome shotgun (WGS) entry which is preliminary data.</text>
</comment>
<dbReference type="Gene3D" id="3.40.190.10">
    <property type="entry name" value="Periplasmic binding protein-like II"/>
    <property type="match status" value="1"/>
</dbReference>
<keyword evidence="4" id="KW-1185">Reference proteome</keyword>
<dbReference type="InterPro" id="IPR005064">
    <property type="entry name" value="BUG"/>
</dbReference>
<dbReference type="RefSeq" id="WP_344976550.1">
    <property type="nucleotide sequence ID" value="NZ_BAABDD010000040.1"/>
</dbReference>
<name>A0ABP7GFS0_9ACTN</name>
<evidence type="ECO:0000313" key="3">
    <source>
        <dbReference type="EMBL" id="GAA3763983.1"/>
    </source>
</evidence>
<gene>
    <name evidence="3" type="ORF">GCM10022402_46620</name>
</gene>
<dbReference type="Proteomes" id="UP001500908">
    <property type="component" value="Unassembled WGS sequence"/>
</dbReference>
<evidence type="ECO:0000256" key="1">
    <source>
        <dbReference type="ARBA" id="ARBA00006987"/>
    </source>
</evidence>
<dbReference type="PANTHER" id="PTHR42928:SF5">
    <property type="entry name" value="BLR1237 PROTEIN"/>
    <property type="match status" value="1"/>
</dbReference>
<dbReference type="CDD" id="cd07012">
    <property type="entry name" value="PBP2_Bug_TTT"/>
    <property type="match status" value="1"/>
</dbReference>
<reference evidence="4" key="1">
    <citation type="journal article" date="2019" name="Int. J. Syst. Evol. Microbiol.">
        <title>The Global Catalogue of Microorganisms (GCM) 10K type strain sequencing project: providing services to taxonomists for standard genome sequencing and annotation.</title>
        <authorList>
            <consortium name="The Broad Institute Genomics Platform"/>
            <consortium name="The Broad Institute Genome Sequencing Center for Infectious Disease"/>
            <person name="Wu L."/>
            <person name="Ma J."/>
        </authorList>
    </citation>
    <scope>NUCLEOTIDE SEQUENCE [LARGE SCALE GENOMIC DNA]</scope>
    <source>
        <strain evidence="4">JCM 17137</strain>
    </source>
</reference>
<evidence type="ECO:0000256" key="2">
    <source>
        <dbReference type="SAM" id="SignalP"/>
    </source>
</evidence>
<dbReference type="EMBL" id="BAABDD010000040">
    <property type="protein sequence ID" value="GAA3763983.1"/>
    <property type="molecule type" value="Genomic_DNA"/>
</dbReference>